<keyword evidence="1" id="KW-0677">Repeat</keyword>
<dbReference type="NCBIfam" id="TIGR00756">
    <property type="entry name" value="PPR"/>
    <property type="match status" value="8"/>
</dbReference>
<dbReference type="Pfam" id="PF13041">
    <property type="entry name" value="PPR_2"/>
    <property type="match status" value="4"/>
</dbReference>
<dbReference type="Gene3D" id="1.25.40.10">
    <property type="entry name" value="Tetratricopeptide repeat domain"/>
    <property type="match status" value="4"/>
</dbReference>
<dbReference type="InterPro" id="IPR002885">
    <property type="entry name" value="PPR_rpt"/>
</dbReference>
<evidence type="ECO:0000256" key="2">
    <source>
        <dbReference type="PROSITE-ProRule" id="PRU00708"/>
    </source>
</evidence>
<dbReference type="PANTHER" id="PTHR47926:SF467">
    <property type="entry name" value="REPEAT-CONTAINING PROTEIN, PUTATIVE-RELATED"/>
    <property type="match status" value="1"/>
</dbReference>
<evidence type="ECO:0000313" key="4">
    <source>
        <dbReference type="Proteomes" id="UP001227230"/>
    </source>
</evidence>
<organism evidence="3 4">
    <name type="scientific">Vitis vinifera</name>
    <name type="common">Grape</name>
    <dbReference type="NCBI Taxonomy" id="29760"/>
    <lineage>
        <taxon>Eukaryota</taxon>
        <taxon>Viridiplantae</taxon>
        <taxon>Streptophyta</taxon>
        <taxon>Embryophyta</taxon>
        <taxon>Tracheophyta</taxon>
        <taxon>Spermatophyta</taxon>
        <taxon>Magnoliopsida</taxon>
        <taxon>eudicotyledons</taxon>
        <taxon>Gunneridae</taxon>
        <taxon>Pentapetalae</taxon>
        <taxon>rosids</taxon>
        <taxon>Vitales</taxon>
        <taxon>Vitaceae</taxon>
        <taxon>Viteae</taxon>
        <taxon>Vitis</taxon>
    </lineage>
</organism>
<feature type="repeat" description="PPR" evidence="2">
    <location>
        <begin position="430"/>
        <end position="464"/>
    </location>
</feature>
<gene>
    <name evidence="3" type="ORF">VitviT2T_012485</name>
</gene>
<dbReference type="Pfam" id="PF20431">
    <property type="entry name" value="E_motif"/>
    <property type="match status" value="1"/>
</dbReference>
<feature type="repeat" description="PPR" evidence="2">
    <location>
        <begin position="204"/>
        <end position="234"/>
    </location>
</feature>
<dbReference type="EMBL" id="CP126655">
    <property type="protein sequence ID" value="WJZ93555.1"/>
    <property type="molecule type" value="Genomic_DNA"/>
</dbReference>
<feature type="repeat" description="PPR" evidence="2">
    <location>
        <begin position="328"/>
        <end position="362"/>
    </location>
</feature>
<accession>A0ABY9CDY6</accession>
<dbReference type="Pfam" id="PF01535">
    <property type="entry name" value="PPR"/>
    <property type="match status" value="2"/>
</dbReference>
<dbReference type="InterPro" id="IPR011990">
    <property type="entry name" value="TPR-like_helical_dom_sf"/>
</dbReference>
<evidence type="ECO:0000313" key="3">
    <source>
        <dbReference type="EMBL" id="WJZ93555.1"/>
    </source>
</evidence>
<sequence length="608" mass="67852">MICHGKSNKQEFCAGEWEEGCKSGSLNEIRCRERRKKRRCQSIIFLPMTFIRRYTALTFPDYLPTLRSFDTTSSISTLLKACTTTSTLEQVHARIIRKGLHQDHFIISQFLTLCNSLSNFSYTTSVFNGVSSPSTVLWNTYIKGYSENYSVSLTVSLFIRMKRSDAVPDKFTYPSLIKACSKVCGVKEGVAFHGSAVRCGVGGDVFVMTSLIDLYGKCGEILCARKVFDEMGERNVVSWTAMIAGYASFSDLVEARKLFDEMPEKNAVSWNAIISGYVKCGDLRSARKMFDEMPHRNVVSFTTMIDGYAKSGDMASARFVFEEAPERDVVAWSALISGYVQNGQPNEAVKIFLEMCSRNVKPDEFIMVSLMSACSQMGSLELAKWVDDYVRKSSIDVHRAHVIAALIDMNAKCGSMDRATKLFEEMPKRDLISYCSMMQGLSIHGCGPQAVSLFSRMLNEGLTPDDVAFTVILTACSRAGLVDEGCYYFESMKTDYSIVPSPDHYACMVDLLGRAGRLKEAYELLKSMPVEPHAGAWGALLGACKLHCDIELGEVVADQLFELEPQNAGNYVLLSNIYAAAEQWLDVSLLRNKMRERGIRKIPGCSWI</sequence>
<feature type="repeat" description="PPR" evidence="2">
    <location>
        <begin position="235"/>
        <end position="265"/>
    </location>
</feature>
<protein>
    <recommendedName>
        <fullName evidence="5">Pentatricopeptide repeat-containing protein</fullName>
    </recommendedName>
</protein>
<name>A0ABY9CDY6_VITVI</name>
<evidence type="ECO:0008006" key="5">
    <source>
        <dbReference type="Google" id="ProtNLM"/>
    </source>
</evidence>
<keyword evidence="4" id="KW-1185">Reference proteome</keyword>
<evidence type="ECO:0000256" key="1">
    <source>
        <dbReference type="ARBA" id="ARBA00022737"/>
    </source>
</evidence>
<proteinExistence type="predicted"/>
<dbReference type="PROSITE" id="PS51375">
    <property type="entry name" value="PPR"/>
    <property type="match status" value="5"/>
</dbReference>
<dbReference type="Proteomes" id="UP001227230">
    <property type="component" value="Chromosome 8"/>
</dbReference>
<dbReference type="PANTHER" id="PTHR47926">
    <property type="entry name" value="PENTATRICOPEPTIDE REPEAT-CONTAINING PROTEIN"/>
    <property type="match status" value="1"/>
</dbReference>
<reference evidence="3 4" key="1">
    <citation type="journal article" date="2023" name="Hortic Res">
        <title>The complete reference genome for grapevine (Vitis vinifera L.) genetics and breeding.</title>
        <authorList>
            <person name="Shi X."/>
            <person name="Cao S."/>
            <person name="Wang X."/>
            <person name="Huang S."/>
            <person name="Wang Y."/>
            <person name="Liu Z."/>
            <person name="Liu W."/>
            <person name="Leng X."/>
            <person name="Peng Y."/>
            <person name="Wang N."/>
            <person name="Wang Y."/>
            <person name="Ma Z."/>
            <person name="Xu X."/>
            <person name="Zhang F."/>
            <person name="Xue H."/>
            <person name="Zhong H."/>
            <person name="Wang Y."/>
            <person name="Zhang K."/>
            <person name="Velt A."/>
            <person name="Avia K."/>
            <person name="Holtgrawe D."/>
            <person name="Grimplet J."/>
            <person name="Matus J.T."/>
            <person name="Ware D."/>
            <person name="Wu X."/>
            <person name="Wang H."/>
            <person name="Liu C."/>
            <person name="Fang Y."/>
            <person name="Rustenholz C."/>
            <person name="Cheng Z."/>
            <person name="Xiao H."/>
            <person name="Zhou Y."/>
        </authorList>
    </citation>
    <scope>NUCLEOTIDE SEQUENCE [LARGE SCALE GENOMIC DNA]</scope>
    <source>
        <strain evidence="4">cv. Pinot noir / PN40024</strain>
        <tissue evidence="3">Leaf</tissue>
    </source>
</reference>
<dbReference type="InterPro" id="IPR046960">
    <property type="entry name" value="PPR_At4g14850-like_plant"/>
</dbReference>
<dbReference type="InterPro" id="IPR046848">
    <property type="entry name" value="E_motif"/>
</dbReference>
<feature type="repeat" description="PPR" evidence="2">
    <location>
        <begin position="266"/>
        <end position="300"/>
    </location>
</feature>